<gene>
    <name evidence="1" type="ORF">S12H4_23295</name>
</gene>
<dbReference type="AlphaFoldDB" id="X1TSW8"/>
<dbReference type="SUPFAM" id="SSF49299">
    <property type="entry name" value="PKD domain"/>
    <property type="match status" value="1"/>
</dbReference>
<comment type="caution">
    <text evidence="1">The sequence shown here is derived from an EMBL/GenBank/DDBJ whole genome shotgun (WGS) entry which is preliminary data.</text>
</comment>
<organism evidence="1">
    <name type="scientific">marine sediment metagenome</name>
    <dbReference type="NCBI Taxonomy" id="412755"/>
    <lineage>
        <taxon>unclassified sequences</taxon>
        <taxon>metagenomes</taxon>
        <taxon>ecological metagenomes</taxon>
    </lineage>
</organism>
<protein>
    <submittedName>
        <fullName evidence="1">Uncharacterized protein</fullName>
    </submittedName>
</protein>
<evidence type="ECO:0000313" key="1">
    <source>
        <dbReference type="EMBL" id="GAI83124.1"/>
    </source>
</evidence>
<reference evidence="1" key="1">
    <citation type="journal article" date="2014" name="Front. Microbiol.">
        <title>High frequency of phylogenetically diverse reductive dehalogenase-homologous genes in deep subseafloor sedimentary metagenomes.</title>
        <authorList>
            <person name="Kawai M."/>
            <person name="Futagami T."/>
            <person name="Toyoda A."/>
            <person name="Takaki Y."/>
            <person name="Nishi S."/>
            <person name="Hori S."/>
            <person name="Arai W."/>
            <person name="Tsubouchi T."/>
            <person name="Morono Y."/>
            <person name="Uchiyama I."/>
            <person name="Ito T."/>
            <person name="Fujiyama A."/>
            <person name="Inagaki F."/>
            <person name="Takami H."/>
        </authorList>
    </citation>
    <scope>NUCLEOTIDE SEQUENCE</scope>
    <source>
        <strain evidence="1">Expedition CK06-06</strain>
    </source>
</reference>
<name>X1TSW8_9ZZZZ</name>
<dbReference type="EMBL" id="BARW01012340">
    <property type="protein sequence ID" value="GAI83124.1"/>
    <property type="molecule type" value="Genomic_DNA"/>
</dbReference>
<accession>X1TSW8</accession>
<dbReference type="InterPro" id="IPR035986">
    <property type="entry name" value="PKD_dom_sf"/>
</dbReference>
<proteinExistence type="predicted"/>
<sequence length="154" mass="16358">MAASIKMFSKFPLNLLGAKLCDMDSETKIMCALYTDAAAPNQETMNDKVDVDAAMTEVADSSSNGDGYATGGKALTTTAITEATRVTKYDAADVAWTVATITARYAVIYDDTEAQEADQPVICYIDFGENKSSENGTFQITFNAGGIFTITVAA</sequence>